<evidence type="ECO:0000313" key="3">
    <source>
        <dbReference type="EMBL" id="RHZ09759.1"/>
    </source>
</evidence>
<dbReference type="Proteomes" id="UP000285712">
    <property type="component" value="Unassembled WGS sequence"/>
</dbReference>
<dbReference type="Proteomes" id="UP000285430">
    <property type="component" value="Unassembled WGS sequence"/>
</dbReference>
<dbReference type="Pfam" id="PF24964">
    <property type="entry name" value="DUF7769"/>
    <property type="match status" value="1"/>
</dbReference>
<reference evidence="4 5" key="1">
    <citation type="submission" date="2018-08" db="EMBL/GenBank/DDBJ databases">
        <title>Aphanomyces genome sequencing and annotation.</title>
        <authorList>
            <person name="Minardi D."/>
            <person name="Oidtmann B."/>
            <person name="Van Der Giezen M."/>
            <person name="Studholme D.J."/>
        </authorList>
    </citation>
    <scope>NUCLEOTIDE SEQUENCE [LARGE SCALE GENOMIC DNA]</scope>
    <source>
        <strain evidence="3 4">Da</strain>
        <strain evidence="2 5">Sv</strain>
    </source>
</reference>
<gene>
    <name evidence="2" type="ORF">DYB35_012671</name>
    <name evidence="3" type="ORF">DYB37_014032</name>
</gene>
<dbReference type="AlphaFoldDB" id="A0A418DXL5"/>
<dbReference type="EMBL" id="QUTG01000681">
    <property type="protein sequence ID" value="RHZ01642.1"/>
    <property type="molecule type" value="Genomic_DNA"/>
</dbReference>
<dbReference type="VEuPathDB" id="FungiDB:H257_00231"/>
<dbReference type="PANTHER" id="PTHR33889">
    <property type="entry name" value="OS04G0681850 PROTEIN"/>
    <property type="match status" value="1"/>
</dbReference>
<proteinExistence type="predicted"/>
<protein>
    <recommendedName>
        <fullName evidence="1">DUF7769 domain-containing protein</fullName>
    </recommendedName>
</protein>
<evidence type="ECO:0000313" key="2">
    <source>
        <dbReference type="EMBL" id="RHZ01642.1"/>
    </source>
</evidence>
<evidence type="ECO:0000313" key="4">
    <source>
        <dbReference type="Proteomes" id="UP000285430"/>
    </source>
</evidence>
<feature type="domain" description="DUF7769" evidence="1">
    <location>
        <begin position="7"/>
        <end position="58"/>
    </location>
</feature>
<dbReference type="EMBL" id="QUTH01005448">
    <property type="protein sequence ID" value="RHZ09759.1"/>
    <property type="molecule type" value="Genomic_DNA"/>
</dbReference>
<organism evidence="2 5">
    <name type="scientific">Aphanomyces astaci</name>
    <name type="common">Crayfish plague agent</name>
    <dbReference type="NCBI Taxonomy" id="112090"/>
    <lineage>
        <taxon>Eukaryota</taxon>
        <taxon>Sar</taxon>
        <taxon>Stramenopiles</taxon>
        <taxon>Oomycota</taxon>
        <taxon>Saprolegniomycetes</taxon>
        <taxon>Saprolegniales</taxon>
        <taxon>Verrucalvaceae</taxon>
        <taxon>Aphanomyces</taxon>
    </lineage>
</organism>
<dbReference type="PANTHER" id="PTHR33889:SF7">
    <property type="entry name" value="OS04G0681850 PROTEIN"/>
    <property type="match status" value="1"/>
</dbReference>
<dbReference type="InterPro" id="IPR056671">
    <property type="entry name" value="DUF7769"/>
</dbReference>
<evidence type="ECO:0000259" key="1">
    <source>
        <dbReference type="Pfam" id="PF24964"/>
    </source>
</evidence>
<accession>A0A418DXL5</accession>
<sequence length="255" mass="28706">MRAKKDLTKTDREAILQQLMAHLVDSKKLIRGALNKIALDFGVHRGTVQRVWKRANVDLDNKLRPCSDISSRKKNSGRNLKHANVADRLRAIPKGRRTTFRSIAAAMGIPRTTLHRYYRRGIFTKYTSSVRPALTAANKVTLNNNFLTLQGCMRETICAQGSNAYKIPHIGKAKLMARGMLPEVLVVDRDVVELGFQQLDESDISAKFEELAVEVSEAMEMCDFSSQLEKLIVNDELEEDPGVELGDLLDLTHLF</sequence>
<evidence type="ECO:0000313" key="5">
    <source>
        <dbReference type="Proteomes" id="UP000285712"/>
    </source>
</evidence>
<name>A0A418DXL5_APHAT</name>
<comment type="caution">
    <text evidence="2">The sequence shown here is derived from an EMBL/GenBank/DDBJ whole genome shotgun (WGS) entry which is preliminary data.</text>
</comment>